<keyword evidence="4" id="KW-1185">Reference proteome</keyword>
<accession>A0A8H6XVV0</accession>
<dbReference type="EMBL" id="JACAZI010000012">
    <property type="protein sequence ID" value="KAF7347302.1"/>
    <property type="molecule type" value="Genomic_DNA"/>
</dbReference>
<protein>
    <recommendedName>
        <fullName evidence="5">Transmembrane protein</fullName>
    </recommendedName>
</protein>
<reference evidence="3" key="1">
    <citation type="submission" date="2020-05" db="EMBL/GenBank/DDBJ databases">
        <title>Mycena genomes resolve the evolution of fungal bioluminescence.</title>
        <authorList>
            <person name="Tsai I.J."/>
        </authorList>
    </citation>
    <scope>NUCLEOTIDE SEQUENCE</scope>
    <source>
        <strain evidence="3">CCC161011</strain>
    </source>
</reference>
<proteinExistence type="predicted"/>
<keyword evidence="2" id="KW-1133">Transmembrane helix</keyword>
<comment type="caution">
    <text evidence="3">The sequence shown here is derived from an EMBL/GenBank/DDBJ whole genome shotgun (WGS) entry which is preliminary data.</text>
</comment>
<name>A0A8H6XVV0_9AGAR</name>
<keyword evidence="2" id="KW-0812">Transmembrane</keyword>
<feature type="compositionally biased region" description="Polar residues" evidence="1">
    <location>
        <begin position="1"/>
        <end position="11"/>
    </location>
</feature>
<feature type="region of interest" description="Disordered" evidence="1">
    <location>
        <begin position="77"/>
        <end position="96"/>
    </location>
</feature>
<gene>
    <name evidence="3" type="ORF">MVEN_01485500</name>
</gene>
<evidence type="ECO:0000256" key="1">
    <source>
        <dbReference type="SAM" id="MobiDB-lite"/>
    </source>
</evidence>
<evidence type="ECO:0000313" key="3">
    <source>
        <dbReference type="EMBL" id="KAF7347302.1"/>
    </source>
</evidence>
<keyword evidence="2" id="KW-0472">Membrane</keyword>
<dbReference type="Proteomes" id="UP000620124">
    <property type="component" value="Unassembled WGS sequence"/>
</dbReference>
<evidence type="ECO:0008006" key="5">
    <source>
        <dbReference type="Google" id="ProtNLM"/>
    </source>
</evidence>
<sequence>MTATPPSSSNRPPGVMQPHETFTPRVGTDIPSSRDPMPTEWAGDDYMPPPPAVIMTHSVNSQTQYYNPVDISMAGESSATMDDPTETMDSGADSMDESTTTTIYGIRIGASASATLSSSTLVFTTYSLSTFNSNSQVLTTSIPVTSTTVTLVPMMTGVPPMTFSSSSSRRNTALIVGVTVPLVVLLIAAMVALIVFCRRRRQQQRPRSTGSEASFFPDRVSSTRSSIVDSASEKRLTVRTSTMPLAPAIADADSLDRLELAGPQIQITSALSTAGVSLRDTLAVIPTTTEPTEYLASCQASFVDPASNPQSPSSSSSTSRQEQLVSEMDMAREEIGVLEKRGSPQRAAIEGYVGVAERRIEELYARIRELEREQAALRFEVAMTVEGYPPPDYVTAEG</sequence>
<feature type="transmembrane region" description="Helical" evidence="2">
    <location>
        <begin position="173"/>
        <end position="197"/>
    </location>
</feature>
<organism evidence="3 4">
    <name type="scientific">Mycena venus</name>
    <dbReference type="NCBI Taxonomy" id="2733690"/>
    <lineage>
        <taxon>Eukaryota</taxon>
        <taxon>Fungi</taxon>
        <taxon>Dikarya</taxon>
        <taxon>Basidiomycota</taxon>
        <taxon>Agaricomycotina</taxon>
        <taxon>Agaricomycetes</taxon>
        <taxon>Agaricomycetidae</taxon>
        <taxon>Agaricales</taxon>
        <taxon>Marasmiineae</taxon>
        <taxon>Mycenaceae</taxon>
        <taxon>Mycena</taxon>
    </lineage>
</organism>
<evidence type="ECO:0000256" key="2">
    <source>
        <dbReference type="SAM" id="Phobius"/>
    </source>
</evidence>
<feature type="region of interest" description="Disordered" evidence="1">
    <location>
        <begin position="303"/>
        <end position="326"/>
    </location>
</feature>
<evidence type="ECO:0000313" key="4">
    <source>
        <dbReference type="Proteomes" id="UP000620124"/>
    </source>
</evidence>
<feature type="compositionally biased region" description="Low complexity" evidence="1">
    <location>
        <begin position="305"/>
        <end position="326"/>
    </location>
</feature>
<dbReference type="AlphaFoldDB" id="A0A8H6XVV0"/>
<dbReference type="OrthoDB" id="3050624at2759"/>
<feature type="region of interest" description="Disordered" evidence="1">
    <location>
        <begin position="1"/>
        <end position="36"/>
    </location>
</feature>